<protein>
    <submittedName>
        <fullName evidence="1">Uncharacterized protein</fullName>
    </submittedName>
</protein>
<dbReference type="Proteomes" id="UP000028525">
    <property type="component" value="Unassembled WGS sequence"/>
</dbReference>
<dbReference type="STRING" id="29354.IO98_11210"/>
<gene>
    <name evidence="1" type="ORF">IO98_11210</name>
</gene>
<dbReference type="AlphaFoldDB" id="A0A084JM76"/>
<evidence type="ECO:0000313" key="2">
    <source>
        <dbReference type="Proteomes" id="UP000028525"/>
    </source>
</evidence>
<organism evidence="1 2">
    <name type="scientific">Lacrimispora celerecrescens</name>
    <dbReference type="NCBI Taxonomy" id="29354"/>
    <lineage>
        <taxon>Bacteria</taxon>
        <taxon>Bacillati</taxon>
        <taxon>Bacillota</taxon>
        <taxon>Clostridia</taxon>
        <taxon>Lachnospirales</taxon>
        <taxon>Lachnospiraceae</taxon>
        <taxon>Lacrimispora</taxon>
    </lineage>
</organism>
<accession>A0A084JM76</accession>
<keyword evidence="2" id="KW-1185">Reference proteome</keyword>
<dbReference type="EMBL" id="JPME01000013">
    <property type="protein sequence ID" value="KEZ90060.1"/>
    <property type="molecule type" value="Genomic_DNA"/>
</dbReference>
<name>A0A084JM76_9FIRM</name>
<reference evidence="1 2" key="1">
    <citation type="submission" date="2014-07" db="EMBL/GenBank/DDBJ databases">
        <title>Draft genome of Clostridium celerecrescens 152B isolated from sediments associated with methane hydrate from Krishna Godavari basin.</title>
        <authorList>
            <person name="Honkalas V.S."/>
            <person name="Dabir A.P."/>
            <person name="Arora P."/>
            <person name="Dhakephalkar P.K."/>
        </authorList>
    </citation>
    <scope>NUCLEOTIDE SEQUENCE [LARGE SCALE GENOMIC DNA]</scope>
    <source>
        <strain evidence="1 2">152B</strain>
    </source>
</reference>
<sequence>MITSVDKMTTTKRKKWIFFPKQVDKMDTRTSKRKFSSDPSLYNLKMPYCGTTIKKEVKR</sequence>
<proteinExistence type="predicted"/>
<evidence type="ECO:0000313" key="1">
    <source>
        <dbReference type="EMBL" id="KEZ90060.1"/>
    </source>
</evidence>
<comment type="caution">
    <text evidence="1">The sequence shown here is derived from an EMBL/GenBank/DDBJ whole genome shotgun (WGS) entry which is preliminary data.</text>
</comment>